<reference evidence="1 2" key="2">
    <citation type="submission" date="2019-06" db="EMBL/GenBank/DDBJ databases">
        <authorList>
            <person name="Seo Y."/>
        </authorList>
    </citation>
    <scope>NUCLEOTIDE SEQUENCE [LARGE SCALE GENOMIC DNA]</scope>
    <source>
        <strain evidence="1 2">MaA-Y11</strain>
    </source>
</reference>
<keyword evidence="2" id="KW-1185">Reference proteome</keyword>
<gene>
    <name evidence="1" type="ORF">FJA49_09610</name>
</gene>
<comment type="caution">
    <text evidence="1">The sequence shown here is derived from an EMBL/GenBank/DDBJ whole genome shotgun (WGS) entry which is preliminary data.</text>
</comment>
<proteinExistence type="predicted"/>
<organism evidence="1 2">
    <name type="scientific">Flavobacterium microcysteis</name>
    <dbReference type="NCBI Taxonomy" id="2596891"/>
    <lineage>
        <taxon>Bacteria</taxon>
        <taxon>Pseudomonadati</taxon>
        <taxon>Bacteroidota</taxon>
        <taxon>Flavobacteriia</taxon>
        <taxon>Flavobacteriales</taxon>
        <taxon>Flavobacteriaceae</taxon>
        <taxon>Flavobacterium</taxon>
    </lineage>
</organism>
<reference evidence="1 2" key="1">
    <citation type="submission" date="2019-06" db="EMBL/GenBank/DDBJ databases">
        <title>Flavobacterium sp. MaA-Y11 from geoumgang.</title>
        <authorList>
            <person name="Jeong S."/>
        </authorList>
    </citation>
    <scope>NUCLEOTIDE SEQUENCE [LARGE SCALE GENOMIC DNA]</scope>
    <source>
        <strain evidence="1 2">MaA-Y11</strain>
    </source>
</reference>
<sequence length="301" mass="34617">MFQNKILIPFLFIYTFAFSQEKKVDTIYVYEEVIVYDTVFIEKPLIKIDKAVFTSENNKKDKLELSQNGKKTQIPVDTLVLITDKKRIDKDKKQSWFFGGKLHLGLASNSLFKKVDAPNPVGLGLGIWTRKELFSSDFSVGIGIDALYWTSPFSFNASKKSSELNGYYFTKNNEPKLFQSIESKHFQLQIPIQFYYRINKFMPSIGGFVSTSSYKSQFLGSSGRLPRTLDETQTFRAEAFQIGYLAEVQYAISKQFSVAVHFSSGKANNLLFTNNQDKDQSFKTKNEFSEKRFMVQLVYSL</sequence>
<evidence type="ECO:0000313" key="1">
    <source>
        <dbReference type="EMBL" id="TPD68314.1"/>
    </source>
</evidence>
<dbReference type="AlphaFoldDB" id="A0A501Q7F4"/>
<dbReference type="Proteomes" id="UP000319175">
    <property type="component" value="Unassembled WGS sequence"/>
</dbReference>
<dbReference type="RefSeq" id="WP_140000765.1">
    <property type="nucleotide sequence ID" value="NZ_VFJE01000054.1"/>
</dbReference>
<name>A0A501Q7F4_9FLAO</name>
<evidence type="ECO:0000313" key="2">
    <source>
        <dbReference type="Proteomes" id="UP000319175"/>
    </source>
</evidence>
<dbReference type="EMBL" id="VFJE01000054">
    <property type="protein sequence ID" value="TPD68314.1"/>
    <property type="molecule type" value="Genomic_DNA"/>
</dbReference>
<protein>
    <submittedName>
        <fullName evidence="1">Uncharacterized protein</fullName>
    </submittedName>
</protein>
<dbReference type="OrthoDB" id="1237633at2"/>
<accession>A0A501Q7F4</accession>